<evidence type="ECO:0000313" key="15">
    <source>
        <dbReference type="EMBL" id="OEF95807.1"/>
    </source>
</evidence>
<dbReference type="Gene3D" id="3.20.20.70">
    <property type="entry name" value="Aldolase class I"/>
    <property type="match status" value="1"/>
</dbReference>
<evidence type="ECO:0000256" key="11">
    <source>
        <dbReference type="ARBA" id="ARBA00069173"/>
    </source>
</evidence>
<dbReference type="NCBIfam" id="TIGR00078">
    <property type="entry name" value="nadC"/>
    <property type="match status" value="1"/>
</dbReference>
<comment type="function">
    <text evidence="1">Involved in the catabolism of quinolinic acid (QA).</text>
</comment>
<evidence type="ECO:0000256" key="5">
    <source>
        <dbReference type="ARBA" id="ARBA00011944"/>
    </source>
</evidence>
<dbReference type="Pfam" id="PF02749">
    <property type="entry name" value="QRPTase_N"/>
    <property type="match status" value="1"/>
</dbReference>
<comment type="similarity">
    <text evidence="3 12">Belongs to the NadC/ModD family.</text>
</comment>
<dbReference type="CDD" id="cd01572">
    <property type="entry name" value="QPRTase"/>
    <property type="match status" value="1"/>
</dbReference>
<feature type="domain" description="Quinolinate phosphoribosyl transferase N-terminal" evidence="14">
    <location>
        <begin position="11"/>
        <end position="96"/>
    </location>
</feature>
<evidence type="ECO:0000256" key="10">
    <source>
        <dbReference type="ARBA" id="ARBA00047445"/>
    </source>
</evidence>
<dbReference type="InterPro" id="IPR002638">
    <property type="entry name" value="Quinolinate_PRibosylTrfase_C"/>
</dbReference>
<evidence type="ECO:0000256" key="2">
    <source>
        <dbReference type="ARBA" id="ARBA00004893"/>
    </source>
</evidence>
<dbReference type="GO" id="GO:0005737">
    <property type="term" value="C:cytoplasm"/>
    <property type="evidence" value="ECO:0007669"/>
    <property type="project" value="TreeGrafter"/>
</dbReference>
<sequence>MALVEDVFTGDISSITTIPETALGNGIIYMKADGVISGIKVAEEVFKQVDANLEIKLKATDGTHVKKGQAVIEITGSLRSILTGERVALNFLQRMSGIATKTHLMVTLIQDYPCTVVDTRKTTPLLRILEKQAVRDGGGKNHRFGLYDAVMIKDNHIKAAGGIMNAVQSARKQIPHTMKIEVEVENLQQVEEAIESKCDIIMLDNMDVNMMEAAVKRIAGKAIVEASGGVNENNIVEIANTGVNYISLGSLTHSIESLDISLDLYEKKVII</sequence>
<comment type="pathway">
    <text evidence="2">Cofactor biosynthesis; NAD(+) biosynthesis; nicotinate D-ribonucleotide from quinolinate: step 1/1.</text>
</comment>
<dbReference type="RefSeq" id="WP_069644373.1">
    <property type="nucleotide sequence ID" value="NZ_MIJE01000035.1"/>
</dbReference>
<dbReference type="InterPro" id="IPR036068">
    <property type="entry name" value="Nicotinate_pribotase-like_C"/>
</dbReference>
<dbReference type="EC" id="2.4.2.19" evidence="5"/>
<evidence type="ECO:0000259" key="13">
    <source>
        <dbReference type="Pfam" id="PF01729"/>
    </source>
</evidence>
<accession>A0A1E5FZD3</accession>
<evidence type="ECO:0000256" key="12">
    <source>
        <dbReference type="PIRNR" id="PIRNR006250"/>
    </source>
</evidence>
<evidence type="ECO:0000313" key="16">
    <source>
        <dbReference type="Proteomes" id="UP000094296"/>
    </source>
</evidence>
<feature type="domain" description="Quinolinate phosphoribosyl transferase C-terminal" evidence="13">
    <location>
        <begin position="98"/>
        <end position="263"/>
    </location>
</feature>
<evidence type="ECO:0000256" key="1">
    <source>
        <dbReference type="ARBA" id="ARBA00003237"/>
    </source>
</evidence>
<dbReference type="InterPro" id="IPR027277">
    <property type="entry name" value="NadC/ModD"/>
</dbReference>
<comment type="caution">
    <text evidence="15">The sequence shown here is derived from an EMBL/GenBank/DDBJ whole genome shotgun (WGS) entry which is preliminary data.</text>
</comment>
<dbReference type="Proteomes" id="UP000094296">
    <property type="component" value="Unassembled WGS sequence"/>
</dbReference>
<dbReference type="PANTHER" id="PTHR32179:SF3">
    <property type="entry name" value="NICOTINATE-NUCLEOTIDE PYROPHOSPHORYLASE [CARBOXYLATING]"/>
    <property type="match status" value="1"/>
</dbReference>
<dbReference type="InterPro" id="IPR037128">
    <property type="entry name" value="Quinolinate_PRibosylTase_N_sf"/>
</dbReference>
<comment type="catalytic activity">
    <reaction evidence="10">
        <text>nicotinate beta-D-ribonucleotide + CO2 + diphosphate = quinolinate + 5-phospho-alpha-D-ribose 1-diphosphate + 2 H(+)</text>
        <dbReference type="Rhea" id="RHEA:12733"/>
        <dbReference type="ChEBI" id="CHEBI:15378"/>
        <dbReference type="ChEBI" id="CHEBI:16526"/>
        <dbReference type="ChEBI" id="CHEBI:29959"/>
        <dbReference type="ChEBI" id="CHEBI:33019"/>
        <dbReference type="ChEBI" id="CHEBI:57502"/>
        <dbReference type="ChEBI" id="CHEBI:58017"/>
        <dbReference type="EC" id="2.4.2.19"/>
    </reaction>
</comment>
<evidence type="ECO:0000256" key="4">
    <source>
        <dbReference type="ARBA" id="ARBA00011218"/>
    </source>
</evidence>
<dbReference type="InterPro" id="IPR022412">
    <property type="entry name" value="Quinolinate_PRibosylTrfase_N"/>
</dbReference>
<dbReference type="OrthoDB" id="9782546at2"/>
<keyword evidence="6" id="KW-0662">Pyridine nucleotide biosynthesis</keyword>
<keyword evidence="7 12" id="KW-0328">Glycosyltransferase</keyword>
<dbReference type="GO" id="GO:0034213">
    <property type="term" value="P:quinolinate catabolic process"/>
    <property type="evidence" value="ECO:0007669"/>
    <property type="project" value="TreeGrafter"/>
</dbReference>
<organism evidence="15 16">
    <name type="scientific">Desulfuribacillus alkaliarsenatis</name>
    <dbReference type="NCBI Taxonomy" id="766136"/>
    <lineage>
        <taxon>Bacteria</taxon>
        <taxon>Bacillati</taxon>
        <taxon>Bacillota</taxon>
        <taxon>Desulfuribacillia</taxon>
        <taxon>Desulfuribacillales</taxon>
        <taxon>Desulfuribacillaceae</taxon>
        <taxon>Desulfuribacillus</taxon>
    </lineage>
</organism>
<dbReference type="PIRSF" id="PIRSF006250">
    <property type="entry name" value="NadC_ModD"/>
    <property type="match status" value="1"/>
</dbReference>
<dbReference type="Pfam" id="PF01729">
    <property type="entry name" value="QRPTase_C"/>
    <property type="match status" value="1"/>
</dbReference>
<evidence type="ECO:0000256" key="8">
    <source>
        <dbReference type="ARBA" id="ARBA00022679"/>
    </source>
</evidence>
<dbReference type="SUPFAM" id="SSF54675">
    <property type="entry name" value="Nicotinate/Quinolinate PRTase N-terminal domain-like"/>
    <property type="match status" value="1"/>
</dbReference>
<evidence type="ECO:0000256" key="9">
    <source>
        <dbReference type="ARBA" id="ARBA00033102"/>
    </source>
</evidence>
<dbReference type="UniPathway" id="UPA00253">
    <property type="reaction ID" value="UER00331"/>
</dbReference>
<protein>
    <recommendedName>
        <fullName evidence="11">Probable nicotinate-nucleotide pyrophosphorylase [carboxylating]</fullName>
        <ecNumber evidence="5">2.4.2.19</ecNumber>
    </recommendedName>
    <alternativeName>
        <fullName evidence="9">Quinolinate phosphoribosyltransferase [decarboxylating]</fullName>
    </alternativeName>
</protein>
<dbReference type="GO" id="GO:0009435">
    <property type="term" value="P:NAD+ biosynthetic process"/>
    <property type="evidence" value="ECO:0007669"/>
    <property type="project" value="UniProtKB-UniPathway"/>
</dbReference>
<dbReference type="GO" id="GO:0004514">
    <property type="term" value="F:nicotinate-nucleotide diphosphorylase (carboxylating) activity"/>
    <property type="evidence" value="ECO:0007669"/>
    <property type="project" value="UniProtKB-EC"/>
</dbReference>
<keyword evidence="16" id="KW-1185">Reference proteome</keyword>
<evidence type="ECO:0000256" key="6">
    <source>
        <dbReference type="ARBA" id="ARBA00022642"/>
    </source>
</evidence>
<evidence type="ECO:0000259" key="14">
    <source>
        <dbReference type="Pfam" id="PF02749"/>
    </source>
</evidence>
<dbReference type="FunFam" id="3.90.1170.20:FF:000001">
    <property type="entry name" value="Nicotinate-nucleotide diphosphorylase (Carboxylating)"/>
    <property type="match status" value="1"/>
</dbReference>
<dbReference type="Gene3D" id="3.90.1170.20">
    <property type="entry name" value="Quinolinate phosphoribosyl transferase, N-terminal domain"/>
    <property type="match status" value="1"/>
</dbReference>
<dbReference type="SUPFAM" id="SSF51690">
    <property type="entry name" value="Nicotinate/Quinolinate PRTase C-terminal domain-like"/>
    <property type="match status" value="1"/>
</dbReference>
<keyword evidence="8 12" id="KW-0808">Transferase</keyword>
<name>A0A1E5FZD3_9FIRM</name>
<dbReference type="InterPro" id="IPR004393">
    <property type="entry name" value="NadC"/>
</dbReference>
<gene>
    <name evidence="15" type="ORF">BHF68_11830</name>
</gene>
<dbReference type="EMBL" id="MIJE01000035">
    <property type="protein sequence ID" value="OEF95807.1"/>
    <property type="molecule type" value="Genomic_DNA"/>
</dbReference>
<comment type="subunit">
    <text evidence="4">Hexamer formed by 3 homodimers.</text>
</comment>
<evidence type="ECO:0000256" key="3">
    <source>
        <dbReference type="ARBA" id="ARBA00009400"/>
    </source>
</evidence>
<reference evidence="15 16" key="1">
    <citation type="submission" date="2016-09" db="EMBL/GenBank/DDBJ databases">
        <title>Draft genome sequence for the type strain of Desulfuribacillus alkaliarsenatis AHT28, an obligately anaerobic, sulfidogenic bacterium isolated from Russian soda lake sediments.</title>
        <authorList>
            <person name="Abin C.A."/>
            <person name="Hollibaugh J.T."/>
        </authorList>
    </citation>
    <scope>NUCLEOTIDE SEQUENCE [LARGE SCALE GENOMIC DNA]</scope>
    <source>
        <strain evidence="15 16">AHT28</strain>
    </source>
</reference>
<dbReference type="FunFam" id="3.20.20.70:FF:000030">
    <property type="entry name" value="Nicotinate-nucleotide pyrophosphorylase, carboxylating"/>
    <property type="match status" value="1"/>
</dbReference>
<dbReference type="STRING" id="766136.BHF68_11830"/>
<dbReference type="AlphaFoldDB" id="A0A1E5FZD3"/>
<dbReference type="PANTHER" id="PTHR32179">
    <property type="entry name" value="NICOTINATE-NUCLEOTIDE PYROPHOSPHORYLASE [CARBOXYLATING]"/>
    <property type="match status" value="1"/>
</dbReference>
<evidence type="ECO:0000256" key="7">
    <source>
        <dbReference type="ARBA" id="ARBA00022676"/>
    </source>
</evidence>
<proteinExistence type="inferred from homology"/>
<dbReference type="InterPro" id="IPR013785">
    <property type="entry name" value="Aldolase_TIM"/>
</dbReference>